<evidence type="ECO:0000313" key="2">
    <source>
        <dbReference type="Proteomes" id="UP001178461"/>
    </source>
</evidence>
<protein>
    <submittedName>
        <fullName evidence="1">Uncharacterized protein</fullName>
    </submittedName>
</protein>
<dbReference type="AlphaFoldDB" id="A0AA35KEP3"/>
<evidence type="ECO:0000313" key="1">
    <source>
        <dbReference type="EMBL" id="CAI5775904.1"/>
    </source>
</evidence>
<dbReference type="EMBL" id="OX395130">
    <property type="protein sequence ID" value="CAI5775904.1"/>
    <property type="molecule type" value="Genomic_DNA"/>
</dbReference>
<gene>
    <name evidence="1" type="ORF">PODLI_1B000541</name>
</gene>
<reference evidence="1" key="1">
    <citation type="submission" date="2022-12" db="EMBL/GenBank/DDBJ databases">
        <authorList>
            <person name="Alioto T."/>
            <person name="Alioto T."/>
            <person name="Gomez Garrido J."/>
        </authorList>
    </citation>
    <scope>NUCLEOTIDE SEQUENCE</scope>
</reference>
<dbReference type="Proteomes" id="UP001178461">
    <property type="component" value="Chromosome 5"/>
</dbReference>
<organism evidence="1 2">
    <name type="scientific">Podarcis lilfordi</name>
    <name type="common">Lilford's wall lizard</name>
    <dbReference type="NCBI Taxonomy" id="74358"/>
    <lineage>
        <taxon>Eukaryota</taxon>
        <taxon>Metazoa</taxon>
        <taxon>Chordata</taxon>
        <taxon>Craniata</taxon>
        <taxon>Vertebrata</taxon>
        <taxon>Euteleostomi</taxon>
        <taxon>Lepidosauria</taxon>
        <taxon>Squamata</taxon>
        <taxon>Bifurcata</taxon>
        <taxon>Unidentata</taxon>
        <taxon>Episquamata</taxon>
        <taxon>Laterata</taxon>
        <taxon>Lacertibaenia</taxon>
        <taxon>Lacertidae</taxon>
        <taxon>Podarcis</taxon>
    </lineage>
</organism>
<proteinExistence type="predicted"/>
<accession>A0AA35KEP3</accession>
<sequence length="95" mass="10496">MSILTTGILPSPSQHGVKDLESDLSHKMALVWLMPISVRNNIISPVQDIGSATIELFSKEKEQHNASVFKERGASFATPESQVILMKIGFLRHPL</sequence>
<name>A0AA35KEP3_9SAUR</name>
<keyword evidence="2" id="KW-1185">Reference proteome</keyword>